<protein>
    <recommendedName>
        <fullName evidence="3">HAT C-terminal dimerisation domain-containing protein</fullName>
    </recommendedName>
</protein>
<gene>
    <name evidence="1" type="ORF">E3N88_34083</name>
</gene>
<evidence type="ECO:0000313" key="2">
    <source>
        <dbReference type="Proteomes" id="UP000326396"/>
    </source>
</evidence>
<keyword evidence="2" id="KW-1185">Reference proteome</keyword>
<evidence type="ECO:0008006" key="3">
    <source>
        <dbReference type="Google" id="ProtNLM"/>
    </source>
</evidence>
<name>A0A5N6MDN6_9ASTR</name>
<proteinExistence type="predicted"/>
<sequence length="136" mass="16074">MRDKTLEQIMTYKLGKHEFGRDLAKKSMLAPDVWWSTFGWETEQLLELANRILIQRCTLIGFKPEKVYIQPLEQGNSDADQQELHMRMKNEEKKYKFLVGSMVKNVLLPLLLETGHMRKVMTKNLHQMAFSMILKF</sequence>
<comment type="caution">
    <text evidence="1">The sequence shown here is derived from an EMBL/GenBank/DDBJ whole genome shotgun (WGS) entry which is preliminary data.</text>
</comment>
<reference evidence="1 2" key="1">
    <citation type="submission" date="2019-05" db="EMBL/GenBank/DDBJ databases">
        <title>Mikania micrantha, genome provides insights into the molecular mechanism of rapid growth.</title>
        <authorList>
            <person name="Liu B."/>
        </authorList>
    </citation>
    <scope>NUCLEOTIDE SEQUENCE [LARGE SCALE GENOMIC DNA]</scope>
    <source>
        <strain evidence="1">NLD-2019</strain>
        <tissue evidence="1">Leaf</tissue>
    </source>
</reference>
<dbReference type="AlphaFoldDB" id="A0A5N6MDN6"/>
<organism evidence="1 2">
    <name type="scientific">Mikania micrantha</name>
    <name type="common">bitter vine</name>
    <dbReference type="NCBI Taxonomy" id="192012"/>
    <lineage>
        <taxon>Eukaryota</taxon>
        <taxon>Viridiplantae</taxon>
        <taxon>Streptophyta</taxon>
        <taxon>Embryophyta</taxon>
        <taxon>Tracheophyta</taxon>
        <taxon>Spermatophyta</taxon>
        <taxon>Magnoliopsida</taxon>
        <taxon>eudicotyledons</taxon>
        <taxon>Gunneridae</taxon>
        <taxon>Pentapetalae</taxon>
        <taxon>asterids</taxon>
        <taxon>campanulids</taxon>
        <taxon>Asterales</taxon>
        <taxon>Asteraceae</taxon>
        <taxon>Asteroideae</taxon>
        <taxon>Heliantheae alliance</taxon>
        <taxon>Eupatorieae</taxon>
        <taxon>Mikania</taxon>
    </lineage>
</organism>
<dbReference type="EMBL" id="SZYD01000016">
    <property type="protein sequence ID" value="KAD3338562.1"/>
    <property type="molecule type" value="Genomic_DNA"/>
</dbReference>
<dbReference type="Proteomes" id="UP000326396">
    <property type="component" value="Linkage Group LG6"/>
</dbReference>
<evidence type="ECO:0000313" key="1">
    <source>
        <dbReference type="EMBL" id="KAD3338562.1"/>
    </source>
</evidence>
<accession>A0A5N6MDN6</accession>